<reference evidence="2" key="1">
    <citation type="submission" date="2020-10" db="EMBL/GenBank/DDBJ databases">
        <authorList>
            <person name="Gilroy R."/>
        </authorList>
    </citation>
    <scope>NUCLEOTIDE SEQUENCE</scope>
    <source>
        <strain evidence="2">ChiHile30-977</strain>
    </source>
</reference>
<dbReference type="InterPro" id="IPR001387">
    <property type="entry name" value="Cro/C1-type_HTH"/>
</dbReference>
<accession>A0A9D0YW10</accession>
<dbReference type="GO" id="GO:0003677">
    <property type="term" value="F:DNA binding"/>
    <property type="evidence" value="ECO:0007669"/>
    <property type="project" value="InterPro"/>
</dbReference>
<dbReference type="Pfam" id="PF13443">
    <property type="entry name" value="HTH_26"/>
    <property type="match status" value="1"/>
</dbReference>
<dbReference type="SUPFAM" id="SSF47413">
    <property type="entry name" value="lambda repressor-like DNA-binding domains"/>
    <property type="match status" value="1"/>
</dbReference>
<dbReference type="InterPro" id="IPR010982">
    <property type="entry name" value="Lambda_DNA-bd_dom_sf"/>
</dbReference>
<evidence type="ECO:0000259" key="1">
    <source>
        <dbReference type="PROSITE" id="PS50943"/>
    </source>
</evidence>
<dbReference type="CDD" id="cd00093">
    <property type="entry name" value="HTH_XRE"/>
    <property type="match status" value="1"/>
</dbReference>
<dbReference type="EMBL" id="DVFI01000096">
    <property type="protein sequence ID" value="HIQ63266.1"/>
    <property type="molecule type" value="Genomic_DNA"/>
</dbReference>
<sequence>MAIILRLDRVMADRKISLGELAGRVGIANVNLSRMKTGRVSAIRFSTLNAICRALRCQPGDILEYVEDETEPFPRPNV</sequence>
<dbReference type="PROSITE" id="PS50943">
    <property type="entry name" value="HTH_CROC1"/>
    <property type="match status" value="1"/>
</dbReference>
<feature type="domain" description="HTH cro/C1-type" evidence="1">
    <location>
        <begin position="7"/>
        <end position="62"/>
    </location>
</feature>
<dbReference type="PANTHER" id="PTHR37301:SF1">
    <property type="entry name" value="DNA-BINDING PROTEIN"/>
    <property type="match status" value="1"/>
</dbReference>
<dbReference type="SMART" id="SM00530">
    <property type="entry name" value="HTH_XRE"/>
    <property type="match status" value="1"/>
</dbReference>
<name>A0A9D0YW10_9FIRM</name>
<proteinExistence type="predicted"/>
<organism evidence="2 3">
    <name type="scientific">Candidatus Avichristensenella intestinipullorum</name>
    <dbReference type="NCBI Taxonomy" id="2840693"/>
    <lineage>
        <taxon>Bacteria</taxon>
        <taxon>Bacillati</taxon>
        <taxon>Bacillota</taxon>
        <taxon>Clostridia</taxon>
        <taxon>Candidatus Avichristensenella</taxon>
    </lineage>
</organism>
<dbReference type="AlphaFoldDB" id="A0A9D0YW10"/>
<evidence type="ECO:0000313" key="3">
    <source>
        <dbReference type="Proteomes" id="UP000886819"/>
    </source>
</evidence>
<dbReference type="Gene3D" id="1.10.260.40">
    <property type="entry name" value="lambda repressor-like DNA-binding domains"/>
    <property type="match status" value="1"/>
</dbReference>
<reference evidence="2" key="2">
    <citation type="journal article" date="2021" name="PeerJ">
        <title>Extensive microbial diversity within the chicken gut microbiome revealed by metagenomics and culture.</title>
        <authorList>
            <person name="Gilroy R."/>
            <person name="Ravi A."/>
            <person name="Getino M."/>
            <person name="Pursley I."/>
            <person name="Horton D.L."/>
            <person name="Alikhan N.F."/>
            <person name="Baker D."/>
            <person name="Gharbi K."/>
            <person name="Hall N."/>
            <person name="Watson M."/>
            <person name="Adriaenssens E.M."/>
            <person name="Foster-Nyarko E."/>
            <person name="Jarju S."/>
            <person name="Secka A."/>
            <person name="Antonio M."/>
            <person name="Oren A."/>
            <person name="Chaudhuri R.R."/>
            <person name="La Ragione R."/>
            <person name="Hildebrand F."/>
            <person name="Pallen M.J."/>
        </authorList>
    </citation>
    <scope>NUCLEOTIDE SEQUENCE</scope>
    <source>
        <strain evidence="2">ChiHile30-977</strain>
    </source>
</reference>
<protein>
    <submittedName>
        <fullName evidence="2">Helix-turn-helix transcriptional regulator</fullName>
    </submittedName>
</protein>
<dbReference type="Proteomes" id="UP000886819">
    <property type="component" value="Unassembled WGS sequence"/>
</dbReference>
<comment type="caution">
    <text evidence="2">The sequence shown here is derived from an EMBL/GenBank/DDBJ whole genome shotgun (WGS) entry which is preliminary data.</text>
</comment>
<evidence type="ECO:0000313" key="2">
    <source>
        <dbReference type="EMBL" id="HIQ63266.1"/>
    </source>
</evidence>
<gene>
    <name evidence="2" type="ORF">IAA66_06725</name>
</gene>
<dbReference type="PANTHER" id="PTHR37301">
    <property type="entry name" value="DNA-BINDING PROTEIN-RELATED"/>
    <property type="match status" value="1"/>
</dbReference>